<dbReference type="EMBL" id="MEHD01000025">
    <property type="protein sequence ID" value="ODR54719.1"/>
    <property type="molecule type" value="Genomic_DNA"/>
</dbReference>
<comment type="caution">
    <text evidence="6">The sequence shown here is derived from an EMBL/GenBank/DDBJ whole genome shotgun (WGS) entry which is preliminary data.</text>
</comment>
<keyword evidence="2" id="KW-0597">Phosphoprotein</keyword>
<dbReference type="AlphaFoldDB" id="A0A1E3UKI2"/>
<dbReference type="Pfam" id="PF06580">
    <property type="entry name" value="His_kinase"/>
    <property type="match status" value="1"/>
</dbReference>
<dbReference type="InterPro" id="IPR036890">
    <property type="entry name" value="HATPase_C_sf"/>
</dbReference>
<sequence>MEKMEMKRESDFVRYLFKWLLLIFTVFAVVSICFNLVTYMREKQYYSRIIEQEQQERINYLSRNINEELTNLKITANMAVKEEIVQDLYCRYDYVNSYERSKLMEAIRKRCMEIDNLNSFVSSSWLYLPEKNLKIGRDGYDFVEEEAYAFVLENKENELISIKDGKAYIIEILNKNYLLDKWSRDNILSIFVIELNTGLIRQELQFAKMMDDDVLFMISPDNATVYFSTRDIIYQNLKQGEKPNKLLLDGEEYLFMSSHDDGHFFGLYYMQDQSFLHLIQNKMITSILLFAGIIVLTILLAFALFYRRVFRPLEVLLVDAFAQIKKSNLSYRIPVTEKNRVFTNLYQNFNYMAERIDTLVSRELKQEILVNQANFKHLQAQINPHFMYNSYFLLYRMIKSGDKEGSLLVCENLGRFFKYINRDSGENKSLEDEISHARSYAIIQGYRYKGIIHVDFPELPVRYHYIEVPRLIIQPLIENVFKYVVSEMEEEEEICLRVSYEEKGEELLIHVENSGKLDAEQLEIIRKKLKDTEENSDITALMNINARLQVFFKKEKPLDVNRSLLGGLRVTLHVNL</sequence>
<accession>A0A1E3UKI2</accession>
<dbReference type="Proteomes" id="UP000094869">
    <property type="component" value="Unassembled WGS sequence"/>
</dbReference>
<feature type="transmembrane region" description="Helical" evidence="4">
    <location>
        <begin position="283"/>
        <end position="306"/>
    </location>
</feature>
<evidence type="ECO:0000256" key="2">
    <source>
        <dbReference type="ARBA" id="ARBA00022553"/>
    </source>
</evidence>
<dbReference type="PROSITE" id="PS50885">
    <property type="entry name" value="HAMP"/>
    <property type="match status" value="1"/>
</dbReference>
<keyword evidence="4" id="KW-1133">Transmembrane helix</keyword>
<gene>
    <name evidence="6" type="ORF">BEI59_11755</name>
    <name evidence="7" type="ORF">BEI63_17450</name>
</gene>
<feature type="transmembrane region" description="Helical" evidence="4">
    <location>
        <begin position="20"/>
        <end position="40"/>
    </location>
</feature>
<protein>
    <recommendedName>
        <fullName evidence="5">HAMP domain-containing protein</fullName>
    </recommendedName>
</protein>
<dbReference type="OrthoDB" id="2062925at2"/>
<dbReference type="InterPro" id="IPR050640">
    <property type="entry name" value="Bact_2-comp_sensor_kinase"/>
</dbReference>
<evidence type="ECO:0000256" key="3">
    <source>
        <dbReference type="ARBA" id="ARBA00022679"/>
    </source>
</evidence>
<dbReference type="GO" id="GO:0016020">
    <property type="term" value="C:membrane"/>
    <property type="evidence" value="ECO:0007669"/>
    <property type="project" value="UniProtKB-SubCell"/>
</dbReference>
<evidence type="ECO:0000256" key="4">
    <source>
        <dbReference type="SAM" id="Phobius"/>
    </source>
</evidence>
<dbReference type="GO" id="GO:0000155">
    <property type="term" value="F:phosphorelay sensor kinase activity"/>
    <property type="evidence" value="ECO:0007669"/>
    <property type="project" value="InterPro"/>
</dbReference>
<keyword evidence="4" id="KW-0812">Transmembrane</keyword>
<evidence type="ECO:0000313" key="7">
    <source>
        <dbReference type="EMBL" id="ODR54719.1"/>
    </source>
</evidence>
<evidence type="ECO:0000259" key="5">
    <source>
        <dbReference type="PROSITE" id="PS50885"/>
    </source>
</evidence>
<dbReference type="Proteomes" id="UP000094271">
    <property type="component" value="Unassembled WGS sequence"/>
</dbReference>
<evidence type="ECO:0000256" key="1">
    <source>
        <dbReference type="ARBA" id="ARBA00004370"/>
    </source>
</evidence>
<dbReference type="SUPFAM" id="SSF55874">
    <property type="entry name" value="ATPase domain of HSP90 chaperone/DNA topoisomerase II/histidine kinase"/>
    <property type="match status" value="1"/>
</dbReference>
<evidence type="ECO:0000313" key="9">
    <source>
        <dbReference type="Proteomes" id="UP000094869"/>
    </source>
</evidence>
<dbReference type="Gene3D" id="6.10.340.10">
    <property type="match status" value="1"/>
</dbReference>
<evidence type="ECO:0000313" key="6">
    <source>
        <dbReference type="EMBL" id="ODR52177.1"/>
    </source>
</evidence>
<dbReference type="InterPro" id="IPR003660">
    <property type="entry name" value="HAMP_dom"/>
</dbReference>
<reference evidence="6 8" key="2">
    <citation type="submission" date="2016-08" db="EMBL/GenBank/DDBJ databases">
        <authorList>
            <person name="Seilhamer J.J."/>
        </authorList>
    </citation>
    <scope>NUCLEOTIDE SEQUENCE [LARGE SCALE GENOMIC DNA]</scope>
    <source>
        <strain evidence="6 8">NML150140-1</strain>
    </source>
</reference>
<evidence type="ECO:0000313" key="8">
    <source>
        <dbReference type="Proteomes" id="UP000094271"/>
    </source>
</evidence>
<organism evidence="6 8">
    <name type="scientific">Eisenbergiella tayi</name>
    <dbReference type="NCBI Taxonomy" id="1432052"/>
    <lineage>
        <taxon>Bacteria</taxon>
        <taxon>Bacillati</taxon>
        <taxon>Bacillota</taxon>
        <taxon>Clostridia</taxon>
        <taxon>Lachnospirales</taxon>
        <taxon>Lachnospiraceae</taxon>
        <taxon>Eisenbergiella</taxon>
    </lineage>
</organism>
<keyword evidence="4" id="KW-0472">Membrane</keyword>
<dbReference type="InterPro" id="IPR010559">
    <property type="entry name" value="Sig_transdc_His_kin_internal"/>
</dbReference>
<keyword evidence="3" id="KW-0808">Transferase</keyword>
<feature type="domain" description="HAMP" evidence="5">
    <location>
        <begin position="307"/>
        <end position="361"/>
    </location>
</feature>
<dbReference type="PANTHER" id="PTHR34220">
    <property type="entry name" value="SENSOR HISTIDINE KINASE YPDA"/>
    <property type="match status" value="1"/>
</dbReference>
<dbReference type="EMBL" id="MEHA01000007">
    <property type="protein sequence ID" value="ODR52177.1"/>
    <property type="molecule type" value="Genomic_DNA"/>
</dbReference>
<proteinExistence type="predicted"/>
<dbReference type="PANTHER" id="PTHR34220:SF7">
    <property type="entry name" value="SENSOR HISTIDINE KINASE YPDA"/>
    <property type="match status" value="1"/>
</dbReference>
<keyword evidence="9" id="KW-1185">Reference proteome</keyword>
<name>A0A1E3UKI2_9FIRM</name>
<dbReference type="CDD" id="cd06225">
    <property type="entry name" value="HAMP"/>
    <property type="match status" value="1"/>
</dbReference>
<reference evidence="7 9" key="1">
    <citation type="submission" date="2016-08" db="EMBL/GenBank/DDBJ databases">
        <title>Characterization of Isolates of Eisenbergiella tayi Derived from Blood Cultures, Using Whole Genome Sequencing.</title>
        <authorList>
            <person name="Bernier A.-M."/>
            <person name="Burdz T."/>
            <person name="Wiebe D."/>
            <person name="Bernard K."/>
        </authorList>
    </citation>
    <scope>NUCLEOTIDE SEQUENCE [LARGE SCALE GENOMIC DNA]</scope>
    <source>
        <strain evidence="7 9">NML120146</strain>
    </source>
</reference>
<comment type="subcellular location">
    <subcellularLocation>
        <location evidence="1">Membrane</location>
    </subcellularLocation>
</comment>